<dbReference type="GO" id="GO:0033971">
    <property type="term" value="F:hydroxyisourate hydrolase activity"/>
    <property type="evidence" value="ECO:0007669"/>
    <property type="project" value="UniProtKB-EC"/>
</dbReference>
<gene>
    <name evidence="9" type="primary">uraH</name>
    <name evidence="9" type="ORF">D8M06_15235</name>
</gene>
<evidence type="ECO:0000256" key="5">
    <source>
        <dbReference type="ARBA" id="ARBA00022631"/>
    </source>
</evidence>
<dbReference type="GO" id="GO:0006144">
    <property type="term" value="P:purine nucleobase metabolic process"/>
    <property type="evidence" value="ECO:0007669"/>
    <property type="project" value="UniProtKB-KW"/>
</dbReference>
<keyword evidence="6 7" id="KW-0378">Hydrolase</keyword>
<dbReference type="PANTHER" id="PTHR10395:SF7">
    <property type="entry name" value="5-HYDROXYISOURATE HYDROLASE"/>
    <property type="match status" value="1"/>
</dbReference>
<evidence type="ECO:0000256" key="7">
    <source>
        <dbReference type="RuleBase" id="RU361270"/>
    </source>
</evidence>
<dbReference type="Pfam" id="PF00576">
    <property type="entry name" value="Transthyretin"/>
    <property type="match status" value="1"/>
</dbReference>
<keyword evidence="5 7" id="KW-0659">Purine metabolism</keyword>
<dbReference type="PANTHER" id="PTHR10395">
    <property type="entry name" value="URICASE AND TRANSTHYRETIN-RELATED"/>
    <property type="match status" value="1"/>
</dbReference>
<comment type="caution">
    <text evidence="9">The sequence shown here is derived from an EMBL/GenBank/DDBJ whole genome shotgun (WGS) entry which is preliminary data.</text>
</comment>
<dbReference type="EMBL" id="RBZP01000016">
    <property type="protein sequence ID" value="RKQ30769.1"/>
    <property type="molecule type" value="Genomic_DNA"/>
</dbReference>
<evidence type="ECO:0000256" key="4">
    <source>
        <dbReference type="ARBA" id="ARBA00011881"/>
    </source>
</evidence>
<evidence type="ECO:0000259" key="8">
    <source>
        <dbReference type="Pfam" id="PF00576"/>
    </source>
</evidence>
<sequence length="120" mass="14151">MALTTQVLDLTHGKPAENVLVELYMRHEQSFQRELINANYTNTEGLLEAPLLTEKQMMKADYEILFYIGDYFRKKNLELEEPVFLDIIPIRFGINDETSHYHVPLHVSTWGYQIYQEKLS</sequence>
<feature type="domain" description="Transthyretin/hydroxyisourate hydrolase" evidence="8">
    <location>
        <begin position="3"/>
        <end position="116"/>
    </location>
</feature>
<dbReference type="InterPro" id="IPR014306">
    <property type="entry name" value="Hydroxyisourate_hydrolase"/>
</dbReference>
<evidence type="ECO:0000256" key="3">
    <source>
        <dbReference type="ARBA" id="ARBA00009850"/>
    </source>
</evidence>
<proteinExistence type="inferred from homology"/>
<evidence type="ECO:0000256" key="2">
    <source>
        <dbReference type="ARBA" id="ARBA00002704"/>
    </source>
</evidence>
<comment type="subunit">
    <text evidence="4 7">Homotetramer.</text>
</comment>
<protein>
    <recommendedName>
        <fullName evidence="7">5-hydroxyisourate hydrolase</fullName>
        <shortName evidence="7">HIU hydrolase</shortName>
        <shortName evidence="7">HIUHase</shortName>
        <ecNumber evidence="7">3.5.2.17</ecNumber>
    </recommendedName>
</protein>
<dbReference type="EC" id="3.5.2.17" evidence="7"/>
<comment type="function">
    <text evidence="2">Catalyzes the hydrolysis of 5-hydroxyisourate (HIU) to 2-oxo-4-hydroxy-4-carboxy-5-ureidoimidazoline (OHCU).</text>
</comment>
<dbReference type="Gene3D" id="2.60.40.180">
    <property type="entry name" value="Transthyretin/hydroxyisourate hydrolase domain"/>
    <property type="match status" value="1"/>
</dbReference>
<name>A0A494ZZV8_9BACI</name>
<accession>A0A494ZZV8</accession>
<dbReference type="OrthoDB" id="9792386at2"/>
<evidence type="ECO:0000256" key="6">
    <source>
        <dbReference type="ARBA" id="ARBA00022801"/>
    </source>
</evidence>
<reference evidence="9 10" key="1">
    <citation type="journal article" date="2016" name="Int. J. Syst. Evol. Microbiol.">
        <title>Oceanobacillus halophilus sp. nov., a novel moderately halophilic bacterium from a hypersaline lake.</title>
        <authorList>
            <person name="Amoozegar M.A."/>
            <person name="Bagheri M."/>
            <person name="Makhdoumi A."/>
            <person name="Nikou M.M."/>
            <person name="Fazeli S.A.S."/>
            <person name="Schumann P."/>
            <person name="Sproer C."/>
            <person name="Sanchez-Porro C."/>
            <person name="Ventosa A."/>
        </authorList>
    </citation>
    <scope>NUCLEOTIDE SEQUENCE [LARGE SCALE GENOMIC DNA]</scope>
    <source>
        <strain evidence="9 10">DSM 23996</strain>
    </source>
</reference>
<evidence type="ECO:0000313" key="10">
    <source>
        <dbReference type="Proteomes" id="UP000269301"/>
    </source>
</evidence>
<evidence type="ECO:0000256" key="1">
    <source>
        <dbReference type="ARBA" id="ARBA00001043"/>
    </source>
</evidence>
<keyword evidence="10" id="KW-1185">Reference proteome</keyword>
<dbReference type="AlphaFoldDB" id="A0A494ZZV8"/>
<dbReference type="InterPro" id="IPR036817">
    <property type="entry name" value="Transthyretin/HIU_hydrolase_sf"/>
</dbReference>
<dbReference type="RefSeq" id="WP_121205450.1">
    <property type="nucleotide sequence ID" value="NZ_RBZP01000016.1"/>
</dbReference>
<organism evidence="9 10">
    <name type="scientific">Oceanobacillus halophilus</name>
    <dbReference type="NCBI Taxonomy" id="930130"/>
    <lineage>
        <taxon>Bacteria</taxon>
        <taxon>Bacillati</taxon>
        <taxon>Bacillota</taxon>
        <taxon>Bacilli</taxon>
        <taxon>Bacillales</taxon>
        <taxon>Bacillaceae</taxon>
        <taxon>Oceanobacillus</taxon>
    </lineage>
</organism>
<dbReference type="SUPFAM" id="SSF49472">
    <property type="entry name" value="Transthyretin (synonym: prealbumin)"/>
    <property type="match status" value="1"/>
</dbReference>
<comment type="catalytic activity">
    <reaction evidence="1 7">
        <text>5-hydroxyisourate + H2O = 5-hydroxy-2-oxo-4-ureido-2,5-dihydro-1H-imidazole-5-carboxylate + H(+)</text>
        <dbReference type="Rhea" id="RHEA:23736"/>
        <dbReference type="ChEBI" id="CHEBI:15377"/>
        <dbReference type="ChEBI" id="CHEBI:15378"/>
        <dbReference type="ChEBI" id="CHEBI:18072"/>
        <dbReference type="ChEBI" id="CHEBI:58639"/>
        <dbReference type="EC" id="3.5.2.17"/>
    </reaction>
</comment>
<dbReference type="Proteomes" id="UP000269301">
    <property type="component" value="Unassembled WGS sequence"/>
</dbReference>
<dbReference type="NCBIfam" id="TIGR02962">
    <property type="entry name" value="hdxy_isourate"/>
    <property type="match status" value="1"/>
</dbReference>
<dbReference type="InterPro" id="IPR023416">
    <property type="entry name" value="Transthyretin/HIU_hydrolase_d"/>
</dbReference>
<comment type="similarity">
    <text evidence="3 7">Belongs to the transthyretin family. 5-hydroxyisourate hydrolase subfamily.</text>
</comment>
<evidence type="ECO:0000313" key="9">
    <source>
        <dbReference type="EMBL" id="RKQ30769.1"/>
    </source>
</evidence>